<dbReference type="Proteomes" id="UP000219374">
    <property type="component" value="Unassembled WGS sequence"/>
</dbReference>
<name>A0A286CYM1_9GAMM</name>
<protein>
    <recommendedName>
        <fullName evidence="3">Tat pathway signal protein</fullName>
    </recommendedName>
</protein>
<keyword evidence="2" id="KW-1185">Reference proteome</keyword>
<proteinExistence type="predicted"/>
<dbReference type="GO" id="GO:0016491">
    <property type="term" value="F:oxidoreductase activity"/>
    <property type="evidence" value="ECO:0007669"/>
    <property type="project" value="InterPro"/>
</dbReference>
<evidence type="ECO:0000313" key="1">
    <source>
        <dbReference type="EMBL" id="SOD51501.1"/>
    </source>
</evidence>
<dbReference type="RefSeq" id="WP_097120771.1">
    <property type="nucleotide sequence ID" value="NZ_OCND01000001.1"/>
</dbReference>
<dbReference type="EMBL" id="OCND01000001">
    <property type="protein sequence ID" value="SOD51501.1"/>
    <property type="molecule type" value="Genomic_DNA"/>
</dbReference>
<dbReference type="InterPro" id="IPR006311">
    <property type="entry name" value="TAT_signal"/>
</dbReference>
<dbReference type="AlphaFoldDB" id="A0A286CYM1"/>
<evidence type="ECO:0000313" key="2">
    <source>
        <dbReference type="Proteomes" id="UP000219374"/>
    </source>
</evidence>
<reference evidence="1 2" key="1">
    <citation type="submission" date="2017-09" db="EMBL/GenBank/DDBJ databases">
        <authorList>
            <person name="Ehlers B."/>
            <person name="Leendertz F.H."/>
        </authorList>
    </citation>
    <scope>NUCLEOTIDE SEQUENCE [LARGE SCALE GENOMIC DNA]</scope>
    <source>
        <strain evidence="1 2">CGMCC 1.10978</strain>
    </source>
</reference>
<sequence>MLSRRLFLGNAAAAAASVAASGCTVKSESESYDAAVQRTWRHRDGHPGDPTAVLRELVRYATLAPSSHNTQCWKFSIGDGAVAILPDFSRRCPAVDPDDHHLFVSLGCAAENLAQAAMAHGLMAESRFRSELDGALDFALMPTRAIVSPLFQAIPERQCTRSPYDGTPLSGPELTKLELAGSGEGVQVLLFTESSATDNILDYVVQGNTAQMHDPAFIDELKAWIRFNEDEAVRTGDGLFTGATGNPTAPRWLGSRLFDLFLTPQRENDKYAAQVRSSAVIAVFVSEHDDREHWIEAGRCYQRFALQATALGIRNAFLNQPVEVAALRPQFGGFLGIGERRADLVVRFGRGQLMPRSLRRPMQAVLI</sequence>
<dbReference type="PROSITE" id="PS51318">
    <property type="entry name" value="TAT"/>
    <property type="match status" value="1"/>
</dbReference>
<dbReference type="PROSITE" id="PS51257">
    <property type="entry name" value="PROKAR_LIPOPROTEIN"/>
    <property type="match status" value="1"/>
</dbReference>
<gene>
    <name evidence="1" type="ORF">SAMN06296416_101654</name>
</gene>
<evidence type="ECO:0008006" key="3">
    <source>
        <dbReference type="Google" id="ProtNLM"/>
    </source>
</evidence>
<organism evidence="1 2">
    <name type="scientific">Pseudoxanthomonas wuyuanensis</name>
    <dbReference type="NCBI Taxonomy" id="1073196"/>
    <lineage>
        <taxon>Bacteria</taxon>
        <taxon>Pseudomonadati</taxon>
        <taxon>Pseudomonadota</taxon>
        <taxon>Gammaproteobacteria</taxon>
        <taxon>Lysobacterales</taxon>
        <taxon>Lysobacteraceae</taxon>
        <taxon>Pseudoxanthomonas</taxon>
    </lineage>
</organism>
<dbReference type="OrthoDB" id="272552at2"/>
<dbReference type="InterPro" id="IPR000415">
    <property type="entry name" value="Nitroreductase-like"/>
</dbReference>
<accession>A0A286CYM1</accession>
<dbReference type="NCBIfam" id="NF047509">
    <property type="entry name" value="Rv3131_FMN_oxido"/>
    <property type="match status" value="1"/>
</dbReference>
<dbReference type="SUPFAM" id="SSF55469">
    <property type="entry name" value="FMN-dependent nitroreductase-like"/>
    <property type="match status" value="2"/>
</dbReference>
<dbReference type="Gene3D" id="3.40.109.10">
    <property type="entry name" value="NADH Oxidase"/>
    <property type="match status" value="1"/>
</dbReference>